<dbReference type="InterPro" id="IPR003594">
    <property type="entry name" value="HATPase_dom"/>
</dbReference>
<dbReference type="GO" id="GO:0005886">
    <property type="term" value="C:plasma membrane"/>
    <property type="evidence" value="ECO:0007669"/>
    <property type="project" value="TreeGrafter"/>
</dbReference>
<feature type="region of interest" description="Disordered" evidence="10">
    <location>
        <begin position="913"/>
        <end position="964"/>
    </location>
</feature>
<keyword evidence="9" id="KW-0902">Two-component regulatory system</keyword>
<evidence type="ECO:0000256" key="10">
    <source>
        <dbReference type="SAM" id="MobiDB-lite"/>
    </source>
</evidence>
<dbReference type="SMART" id="SM00304">
    <property type="entry name" value="HAMP"/>
    <property type="match status" value="1"/>
</dbReference>
<dbReference type="Gene3D" id="3.30.565.10">
    <property type="entry name" value="Histidine kinase-like ATPase, C-terminal domain"/>
    <property type="match status" value="1"/>
</dbReference>
<dbReference type="PANTHER" id="PTHR45436">
    <property type="entry name" value="SENSOR HISTIDINE KINASE YKOH"/>
    <property type="match status" value="1"/>
</dbReference>
<dbReference type="InterPro" id="IPR050428">
    <property type="entry name" value="TCS_sensor_his_kinase"/>
</dbReference>
<keyword evidence="6" id="KW-0812">Transmembrane</keyword>
<evidence type="ECO:0000256" key="1">
    <source>
        <dbReference type="ARBA" id="ARBA00000085"/>
    </source>
</evidence>
<dbReference type="Pfam" id="PF02518">
    <property type="entry name" value="HATPase_c"/>
    <property type="match status" value="1"/>
</dbReference>
<comment type="subcellular location">
    <subcellularLocation>
        <location evidence="2">Membrane</location>
    </subcellularLocation>
</comment>
<feature type="compositionally biased region" description="Low complexity" evidence="10">
    <location>
        <begin position="674"/>
        <end position="715"/>
    </location>
</feature>
<evidence type="ECO:0000256" key="3">
    <source>
        <dbReference type="ARBA" id="ARBA00012438"/>
    </source>
</evidence>
<keyword evidence="14" id="KW-1185">Reference proteome</keyword>
<proteinExistence type="predicted"/>
<comment type="catalytic activity">
    <reaction evidence="1">
        <text>ATP + protein L-histidine = ADP + protein N-phospho-L-histidine.</text>
        <dbReference type="EC" id="2.7.13.3"/>
    </reaction>
</comment>
<feature type="domain" description="HAMP" evidence="11">
    <location>
        <begin position="330"/>
        <end position="399"/>
    </location>
</feature>
<evidence type="ECO:0000313" key="13">
    <source>
        <dbReference type="EMBL" id="GIF92307.1"/>
    </source>
</evidence>
<evidence type="ECO:0000259" key="12">
    <source>
        <dbReference type="PROSITE" id="PS50906"/>
    </source>
</evidence>
<evidence type="ECO:0000259" key="11">
    <source>
        <dbReference type="PROSITE" id="PS50885"/>
    </source>
</evidence>
<comment type="caution">
    <text evidence="13">The sequence shown here is derived from an EMBL/GenBank/DDBJ whole genome shotgun (WGS) entry which is preliminary data.</text>
</comment>
<evidence type="ECO:0000256" key="7">
    <source>
        <dbReference type="ARBA" id="ARBA00022777"/>
    </source>
</evidence>
<evidence type="ECO:0000256" key="6">
    <source>
        <dbReference type="ARBA" id="ARBA00022692"/>
    </source>
</evidence>
<protein>
    <recommendedName>
        <fullName evidence="3">histidine kinase</fullName>
        <ecNumber evidence="3">2.7.13.3</ecNumber>
    </recommendedName>
</protein>
<feature type="compositionally biased region" description="Pro residues" evidence="10">
    <location>
        <begin position="768"/>
        <end position="777"/>
    </location>
</feature>
<dbReference type="InterPro" id="IPR003660">
    <property type="entry name" value="HAMP_dom"/>
</dbReference>
<dbReference type="SMART" id="SM00387">
    <property type="entry name" value="HATPase_c"/>
    <property type="match status" value="1"/>
</dbReference>
<dbReference type="RefSeq" id="WP_191841952.1">
    <property type="nucleotide sequence ID" value="NZ_BAAALB010000017.1"/>
</dbReference>
<gene>
    <name evidence="13" type="ORF">Cch02nite_57510</name>
</gene>
<keyword evidence="7 13" id="KW-0418">Kinase</keyword>
<evidence type="ECO:0000256" key="9">
    <source>
        <dbReference type="ARBA" id="ARBA00023012"/>
    </source>
</evidence>
<dbReference type="EMBL" id="BONG01000043">
    <property type="protein sequence ID" value="GIF92307.1"/>
    <property type="molecule type" value="Genomic_DNA"/>
</dbReference>
<reference evidence="13 14" key="1">
    <citation type="submission" date="2021-01" db="EMBL/GenBank/DDBJ databases">
        <title>Whole genome shotgun sequence of Catellatospora chokoriensis NBRC 107358.</title>
        <authorList>
            <person name="Komaki H."/>
            <person name="Tamura T."/>
        </authorList>
    </citation>
    <scope>NUCLEOTIDE SEQUENCE [LARGE SCALE GENOMIC DNA]</scope>
    <source>
        <strain evidence="13 14">NBRC 107358</strain>
    </source>
</reference>
<sequence>MSSRTSNLRAKIAFLLASLAALWAFAAFVTMREGLNLFWISTLDQEVGRPTDSLVAALQAERRISAVVLAAGDSAHRDELATARATTDAAATRFRESVRGTTAGWAATPIAEANIAELGRMLDGLGPVRTDVDQRSGERAAPIAYYTQTIGVGYRIFATIASFDDQAINDQLSHLLIMSRGRELLSQEDALMSGVLAAGRFSATDAAEFAQLVGAQRNIRATGLEGLPDDKAVYQPVLEGPALTRLTQIEDLVVARARPDEAPPVSAADWRAAFDPALSALAQLDIDLAEATIARAKGPTILVIVRLILAAGLGLIAVIASIVLSITTARAIVTQLRLLRDAADELATARLPGVVRRLRAGEEVDVVAEAPPLAFGNDEIGQVGQAFNAVQETAIRATVEQAELRRSVRDLFLSLARRSQTLVHRQLTMLDAMERRATDAAELDELFRVDHLATRMRRNAENLIVLAGAVPGRGWRRTIPVVDVIRAAVAEVEEYPRVNVLPSEAAGLAGHAVGDVVHLLAELMENALAFSPRHTLVNVGGSAVGAGYVIEVEDHGLGMTAADLEQANAQLHEPAEFLLTGTPRLGLYVVGRLAERHHVKVRLQPSAGGGTTAIVLLPSSLVSDAWTPVSGSDSGEHRVVTTPPPVAALPVRAAVDDDSRVGTAASPRPTSDLPVRVPRRVPAATAASHGEAAATDLPHAQPEAAQAPPGATRAARLPDGESSVSEASEPARRAGELSEAGLPVGEASAPEHRPTTSPGDGPAAETAPSPPGPPAVPAPAVAAAPAAAVAAATTAPARVNGSTSDAGLTGGTTVPAPRGPVEGTVYTPSGLPVRARPAVPAVPLADHRAEAVRIEEDPSDALPGVELRLTTGATHQPATVTPEPGGVPGDAAPGPAERPASQVYSLIAAYQQGSRRGRIAAEELATEPRGPGEPEPEPEDRPALPRRPSPRTAPRHEEGQGEGE</sequence>
<dbReference type="InterPro" id="IPR013587">
    <property type="entry name" value="Nitrate/nitrite_sensing"/>
</dbReference>
<dbReference type="GO" id="GO:0004673">
    <property type="term" value="F:protein histidine kinase activity"/>
    <property type="evidence" value="ECO:0007669"/>
    <property type="project" value="UniProtKB-EC"/>
</dbReference>
<feature type="region of interest" description="Disordered" evidence="10">
    <location>
        <begin position="869"/>
        <end position="900"/>
    </location>
</feature>
<dbReference type="EC" id="2.7.13.3" evidence="3"/>
<feature type="domain" description="NIT" evidence="12">
    <location>
        <begin position="49"/>
        <end position="299"/>
    </location>
</feature>
<keyword evidence="5" id="KW-0808">Transferase</keyword>
<evidence type="ECO:0000256" key="2">
    <source>
        <dbReference type="ARBA" id="ARBA00004370"/>
    </source>
</evidence>
<evidence type="ECO:0000256" key="4">
    <source>
        <dbReference type="ARBA" id="ARBA00022553"/>
    </source>
</evidence>
<keyword evidence="4" id="KW-0597">Phosphoprotein</keyword>
<accession>A0A8J3NTR1</accession>
<evidence type="ECO:0000256" key="5">
    <source>
        <dbReference type="ARBA" id="ARBA00022679"/>
    </source>
</evidence>
<feature type="compositionally biased region" description="Low complexity" evidence="10">
    <location>
        <begin position="778"/>
        <end position="797"/>
    </location>
</feature>
<dbReference type="GO" id="GO:0000160">
    <property type="term" value="P:phosphorelay signal transduction system"/>
    <property type="evidence" value="ECO:0007669"/>
    <property type="project" value="UniProtKB-KW"/>
</dbReference>
<feature type="compositionally biased region" description="Basic and acidic residues" evidence="10">
    <location>
        <begin position="954"/>
        <end position="964"/>
    </location>
</feature>
<name>A0A8J3NTR1_9ACTN</name>
<dbReference type="PROSITE" id="PS50906">
    <property type="entry name" value="NIT"/>
    <property type="match status" value="1"/>
</dbReference>
<dbReference type="Pfam" id="PF08376">
    <property type="entry name" value="NIT"/>
    <property type="match status" value="1"/>
</dbReference>
<dbReference type="SUPFAM" id="SSF55874">
    <property type="entry name" value="ATPase domain of HSP90 chaperone/DNA topoisomerase II/histidine kinase"/>
    <property type="match status" value="1"/>
</dbReference>
<dbReference type="PANTHER" id="PTHR45436:SF5">
    <property type="entry name" value="SENSOR HISTIDINE KINASE TRCS"/>
    <property type="match status" value="1"/>
</dbReference>
<dbReference type="Proteomes" id="UP000619293">
    <property type="component" value="Unassembled WGS sequence"/>
</dbReference>
<dbReference type="Gene3D" id="6.10.340.10">
    <property type="match status" value="1"/>
</dbReference>
<keyword evidence="8" id="KW-1133">Transmembrane helix</keyword>
<keyword evidence="8" id="KW-0472">Membrane</keyword>
<evidence type="ECO:0000313" key="14">
    <source>
        <dbReference type="Proteomes" id="UP000619293"/>
    </source>
</evidence>
<dbReference type="PROSITE" id="PS50885">
    <property type="entry name" value="HAMP"/>
    <property type="match status" value="1"/>
</dbReference>
<dbReference type="InterPro" id="IPR036890">
    <property type="entry name" value="HATPase_C_sf"/>
</dbReference>
<dbReference type="AlphaFoldDB" id="A0A8J3NTR1"/>
<feature type="region of interest" description="Disordered" evidence="10">
    <location>
        <begin position="653"/>
        <end position="834"/>
    </location>
</feature>
<organism evidence="13 14">
    <name type="scientific">Catellatospora chokoriensis</name>
    <dbReference type="NCBI Taxonomy" id="310353"/>
    <lineage>
        <taxon>Bacteria</taxon>
        <taxon>Bacillati</taxon>
        <taxon>Actinomycetota</taxon>
        <taxon>Actinomycetes</taxon>
        <taxon>Micromonosporales</taxon>
        <taxon>Micromonosporaceae</taxon>
        <taxon>Catellatospora</taxon>
    </lineage>
</organism>
<dbReference type="InterPro" id="IPR010910">
    <property type="entry name" value="Nitrate/nitrite_sensing_bac"/>
</dbReference>
<evidence type="ECO:0000256" key="8">
    <source>
        <dbReference type="ARBA" id="ARBA00022989"/>
    </source>
</evidence>